<evidence type="ECO:0000313" key="5">
    <source>
        <dbReference type="Proteomes" id="UP000643403"/>
    </source>
</evidence>
<evidence type="ECO:0000256" key="3">
    <source>
        <dbReference type="PROSITE-ProRule" id="PRU01282"/>
    </source>
</evidence>
<dbReference type="InterPro" id="IPR006659">
    <property type="entry name" value="Arsenate_reductase"/>
</dbReference>
<comment type="caution">
    <text evidence="4">The sequence shown here is derived from an EMBL/GenBank/DDBJ whole genome shotgun (WGS) entry which is preliminary data.</text>
</comment>
<protein>
    <submittedName>
        <fullName evidence="4">Arsenate reductase</fullName>
    </submittedName>
</protein>
<accession>A0ABQ3BXN9</accession>
<gene>
    <name evidence="4" type="ORF">GCM10008101_06510</name>
</gene>
<comment type="similarity">
    <text evidence="1 3">Belongs to the ArsC family.</text>
</comment>
<evidence type="ECO:0000313" key="4">
    <source>
        <dbReference type="EMBL" id="GGZ55800.1"/>
    </source>
</evidence>
<name>A0ABQ3BXN9_9GAMM</name>
<keyword evidence="2" id="KW-0560">Oxidoreductase</keyword>
<dbReference type="InterPro" id="IPR036249">
    <property type="entry name" value="Thioredoxin-like_sf"/>
</dbReference>
<dbReference type="InterPro" id="IPR006660">
    <property type="entry name" value="Arsenate_reductase-like"/>
</dbReference>
<reference evidence="5" key="1">
    <citation type="journal article" date="2019" name="Int. J. Syst. Evol. Microbiol.">
        <title>The Global Catalogue of Microorganisms (GCM) 10K type strain sequencing project: providing services to taxonomists for standard genome sequencing and annotation.</title>
        <authorList>
            <consortium name="The Broad Institute Genomics Platform"/>
            <consortium name="The Broad Institute Genome Sequencing Center for Infectious Disease"/>
            <person name="Wu L."/>
            <person name="Ma J."/>
        </authorList>
    </citation>
    <scope>NUCLEOTIDE SEQUENCE [LARGE SCALE GENOMIC DNA]</scope>
    <source>
        <strain evidence="5">KCTC 22558</strain>
    </source>
</reference>
<dbReference type="PROSITE" id="PS51353">
    <property type="entry name" value="ARSC"/>
    <property type="match status" value="1"/>
</dbReference>
<keyword evidence="5" id="KW-1185">Reference proteome</keyword>
<dbReference type="RefSeq" id="WP_189446933.1">
    <property type="nucleotide sequence ID" value="NZ_BMXY01000001.1"/>
</dbReference>
<dbReference type="Pfam" id="PF03960">
    <property type="entry name" value="ArsC"/>
    <property type="match status" value="1"/>
</dbReference>
<proteinExistence type="inferred from homology"/>
<dbReference type="Gene3D" id="3.40.30.10">
    <property type="entry name" value="Glutaredoxin"/>
    <property type="match status" value="1"/>
</dbReference>
<evidence type="ECO:0000256" key="1">
    <source>
        <dbReference type="ARBA" id="ARBA00007198"/>
    </source>
</evidence>
<dbReference type="PANTHER" id="PTHR30041">
    <property type="entry name" value="ARSENATE REDUCTASE"/>
    <property type="match status" value="1"/>
</dbReference>
<dbReference type="PANTHER" id="PTHR30041:SF4">
    <property type="entry name" value="ARSENATE REDUCTASE"/>
    <property type="match status" value="1"/>
</dbReference>
<sequence length="120" mass="13120">MATDRPLLLHNKASCSKCRGALDLLRERDIEPEVVDLMATPLSAQRLREIVAMTGESPRALLRTGEAAYEALGLGHASLTEERLIEAMAAHPELVERPILVYGGRAVVGRPPERVLTLLD</sequence>
<dbReference type="SUPFAM" id="SSF52833">
    <property type="entry name" value="Thioredoxin-like"/>
    <property type="match status" value="1"/>
</dbReference>
<dbReference type="CDD" id="cd03034">
    <property type="entry name" value="ArsC_ArsC"/>
    <property type="match status" value="1"/>
</dbReference>
<organism evidence="4 5">
    <name type="scientific">Cognatilysobacter xinjiangensis</name>
    <dbReference type="NCBI Taxonomy" id="546892"/>
    <lineage>
        <taxon>Bacteria</taxon>
        <taxon>Pseudomonadati</taxon>
        <taxon>Pseudomonadota</taxon>
        <taxon>Gammaproteobacteria</taxon>
        <taxon>Lysobacterales</taxon>
        <taxon>Lysobacteraceae</taxon>
        <taxon>Cognatilysobacter</taxon>
    </lineage>
</organism>
<evidence type="ECO:0000256" key="2">
    <source>
        <dbReference type="ARBA" id="ARBA00023002"/>
    </source>
</evidence>
<dbReference type="EMBL" id="BMXY01000001">
    <property type="protein sequence ID" value="GGZ55800.1"/>
    <property type="molecule type" value="Genomic_DNA"/>
</dbReference>
<dbReference type="Proteomes" id="UP000643403">
    <property type="component" value="Unassembled WGS sequence"/>
</dbReference>